<organism evidence="1 2">
    <name type="scientific">Hansschlegelia zhihuaiae</name>
    <dbReference type="NCBI Taxonomy" id="405005"/>
    <lineage>
        <taxon>Bacteria</taxon>
        <taxon>Pseudomonadati</taxon>
        <taxon>Pseudomonadota</taxon>
        <taxon>Alphaproteobacteria</taxon>
        <taxon>Hyphomicrobiales</taxon>
        <taxon>Methylopilaceae</taxon>
        <taxon>Hansschlegelia</taxon>
    </lineage>
</organism>
<name>A0A4Q0MKQ1_9HYPH</name>
<dbReference type="PROSITE" id="PS51257">
    <property type="entry name" value="PROKAR_LIPOPROTEIN"/>
    <property type="match status" value="1"/>
</dbReference>
<keyword evidence="2" id="KW-1185">Reference proteome</keyword>
<evidence type="ECO:0000313" key="1">
    <source>
        <dbReference type="EMBL" id="RXF73679.1"/>
    </source>
</evidence>
<comment type="caution">
    <text evidence="1">The sequence shown here is derived from an EMBL/GenBank/DDBJ whole genome shotgun (WGS) entry which is preliminary data.</text>
</comment>
<protein>
    <submittedName>
        <fullName evidence="1">Uncharacterized protein</fullName>
    </submittedName>
</protein>
<dbReference type="RefSeq" id="WP_128777125.1">
    <property type="nucleotide sequence ID" value="NZ_RYFI01000007.1"/>
</dbReference>
<dbReference type="Proteomes" id="UP000289708">
    <property type="component" value="Unassembled WGS sequence"/>
</dbReference>
<evidence type="ECO:0000313" key="2">
    <source>
        <dbReference type="Proteomes" id="UP000289708"/>
    </source>
</evidence>
<gene>
    <name evidence="1" type="ORF">EK403_08780</name>
</gene>
<reference evidence="1 2" key="1">
    <citation type="submission" date="2018-12" db="EMBL/GenBank/DDBJ databases">
        <title>bacterium Hansschlegelia zhihuaiae S113.</title>
        <authorList>
            <person name="He J."/>
        </authorList>
    </citation>
    <scope>NUCLEOTIDE SEQUENCE [LARGE SCALE GENOMIC DNA]</scope>
    <source>
        <strain evidence="1 2">S 113</strain>
    </source>
</reference>
<dbReference type="AlphaFoldDB" id="A0A4Q0MKQ1"/>
<dbReference type="EMBL" id="RYFI01000007">
    <property type="protein sequence ID" value="RXF73679.1"/>
    <property type="molecule type" value="Genomic_DNA"/>
</dbReference>
<proteinExistence type="predicted"/>
<accession>A0A4Q0MKQ1</accession>
<sequence>MKFSIDAYLRAYIDYGSSAVWTLVSAACVTDAERRKEVDAIEKAGWFVLRHFSSHSADRELDGAAFQPGG</sequence>